<sequence>MDDLVAFLNTRITERQTLLMRAVTKRKSGEAIVREEGSVLVEARIRSLNGVELDAVHRMVDELESARRICHEHRTTVHERVPGFPVHGGDYWCQTCHVPSDDPGANWCLTLRLLAAPYADHPQYVSSWRP</sequence>
<protein>
    <submittedName>
        <fullName evidence="1">DUF6221 family protein</fullName>
    </submittedName>
</protein>
<dbReference type="Pfam" id="PF19730">
    <property type="entry name" value="DUF6221"/>
    <property type="match status" value="1"/>
</dbReference>
<organism evidence="1 2">
    <name type="scientific">Amycolatopsis minnesotensis</name>
    <dbReference type="NCBI Taxonomy" id="337894"/>
    <lineage>
        <taxon>Bacteria</taxon>
        <taxon>Bacillati</taxon>
        <taxon>Actinomycetota</taxon>
        <taxon>Actinomycetes</taxon>
        <taxon>Pseudonocardiales</taxon>
        <taxon>Pseudonocardiaceae</taxon>
        <taxon>Amycolatopsis</taxon>
    </lineage>
</organism>
<name>A0ABP5E0K9_9PSEU</name>
<evidence type="ECO:0000313" key="1">
    <source>
        <dbReference type="EMBL" id="GAA1988180.1"/>
    </source>
</evidence>
<dbReference type="InterPro" id="IPR046193">
    <property type="entry name" value="DUF6221"/>
</dbReference>
<accession>A0ABP5E0K9</accession>
<gene>
    <name evidence="1" type="ORF">GCM10009754_77830</name>
</gene>
<dbReference type="Proteomes" id="UP001501116">
    <property type="component" value="Unassembled WGS sequence"/>
</dbReference>
<comment type="caution">
    <text evidence="1">The sequence shown here is derived from an EMBL/GenBank/DDBJ whole genome shotgun (WGS) entry which is preliminary data.</text>
</comment>
<dbReference type="EMBL" id="BAAANN010000048">
    <property type="protein sequence ID" value="GAA1988180.1"/>
    <property type="molecule type" value="Genomic_DNA"/>
</dbReference>
<evidence type="ECO:0000313" key="2">
    <source>
        <dbReference type="Proteomes" id="UP001501116"/>
    </source>
</evidence>
<reference evidence="2" key="1">
    <citation type="journal article" date="2019" name="Int. J. Syst. Evol. Microbiol.">
        <title>The Global Catalogue of Microorganisms (GCM) 10K type strain sequencing project: providing services to taxonomists for standard genome sequencing and annotation.</title>
        <authorList>
            <consortium name="The Broad Institute Genomics Platform"/>
            <consortium name="The Broad Institute Genome Sequencing Center for Infectious Disease"/>
            <person name="Wu L."/>
            <person name="Ma J."/>
        </authorList>
    </citation>
    <scope>NUCLEOTIDE SEQUENCE [LARGE SCALE GENOMIC DNA]</scope>
    <source>
        <strain evidence="2">JCM 14545</strain>
    </source>
</reference>
<keyword evidence="2" id="KW-1185">Reference proteome</keyword>
<dbReference type="RefSeq" id="WP_344430410.1">
    <property type="nucleotide sequence ID" value="NZ_BAAANN010000048.1"/>
</dbReference>
<proteinExistence type="predicted"/>